<feature type="transmembrane region" description="Helical" evidence="1">
    <location>
        <begin position="44"/>
        <end position="69"/>
    </location>
</feature>
<dbReference type="AlphaFoldDB" id="A0AA92C3R3"/>
<comment type="caution">
    <text evidence="2">The sequence shown here is derived from an EMBL/GenBank/DDBJ whole genome shotgun (WGS) entry which is preliminary data.</text>
</comment>
<gene>
    <name evidence="2" type="ORF">DC430_06900</name>
</gene>
<proteinExistence type="predicted"/>
<name>A0AA92C3R3_RHIRH</name>
<sequence length="110" mass="11690">MRYALAIALLLPFTAWSLGFLLLYGAQATGCSLGWQDMAIGPISSLRALLILLFAATTIIIATTVFVALSAEKISSSMSGTMLSVTRYTAVAALFSTAYVFSGILWLNLC</sequence>
<organism evidence="2 3">
    <name type="scientific">Rhizobium rhizogenes</name>
    <name type="common">Agrobacterium rhizogenes</name>
    <dbReference type="NCBI Taxonomy" id="359"/>
    <lineage>
        <taxon>Bacteria</taxon>
        <taxon>Pseudomonadati</taxon>
        <taxon>Pseudomonadota</taxon>
        <taxon>Alphaproteobacteria</taxon>
        <taxon>Hyphomicrobiales</taxon>
        <taxon>Rhizobiaceae</taxon>
        <taxon>Rhizobium/Agrobacterium group</taxon>
        <taxon>Rhizobium</taxon>
    </lineage>
</organism>
<dbReference type="Proteomes" id="UP000244335">
    <property type="component" value="Unassembled WGS sequence"/>
</dbReference>
<reference evidence="2 3" key="1">
    <citation type="submission" date="2018-04" db="EMBL/GenBank/DDBJ databases">
        <authorList>
            <person name="Hagen T."/>
        </authorList>
    </citation>
    <scope>NUCLEOTIDE SEQUENCE [LARGE SCALE GENOMIC DNA]</scope>
    <source>
        <strain evidence="2 3">TPD7009</strain>
    </source>
</reference>
<keyword evidence="1" id="KW-0472">Membrane</keyword>
<accession>A0AA92C3R3</accession>
<evidence type="ECO:0000313" key="2">
    <source>
        <dbReference type="EMBL" id="PVE54966.1"/>
    </source>
</evidence>
<keyword evidence="1" id="KW-0812">Transmembrane</keyword>
<dbReference type="RefSeq" id="WP_113326145.1">
    <property type="nucleotide sequence ID" value="NZ_QDFR01000002.1"/>
</dbReference>
<keyword evidence="1" id="KW-1133">Transmembrane helix</keyword>
<evidence type="ECO:0000313" key="3">
    <source>
        <dbReference type="Proteomes" id="UP000244335"/>
    </source>
</evidence>
<evidence type="ECO:0000256" key="1">
    <source>
        <dbReference type="SAM" id="Phobius"/>
    </source>
</evidence>
<protein>
    <submittedName>
        <fullName evidence="2">Uncharacterized protein</fullName>
    </submittedName>
</protein>
<feature type="transmembrane region" description="Helical" evidence="1">
    <location>
        <begin position="90"/>
        <end position="109"/>
    </location>
</feature>
<dbReference type="EMBL" id="QDFR01000002">
    <property type="protein sequence ID" value="PVE54966.1"/>
    <property type="molecule type" value="Genomic_DNA"/>
</dbReference>